<name>A0AAI9XGW0_9PEZI</name>
<organism evidence="2 3">
    <name type="scientific">Colletotrichum melonis</name>
    <dbReference type="NCBI Taxonomy" id="1209925"/>
    <lineage>
        <taxon>Eukaryota</taxon>
        <taxon>Fungi</taxon>
        <taxon>Dikarya</taxon>
        <taxon>Ascomycota</taxon>
        <taxon>Pezizomycotina</taxon>
        <taxon>Sordariomycetes</taxon>
        <taxon>Hypocreomycetidae</taxon>
        <taxon>Glomerellales</taxon>
        <taxon>Glomerellaceae</taxon>
        <taxon>Colletotrichum</taxon>
        <taxon>Colletotrichum acutatum species complex</taxon>
    </lineage>
</organism>
<evidence type="ECO:0000313" key="2">
    <source>
        <dbReference type="EMBL" id="KAK1449609.1"/>
    </source>
</evidence>
<feature type="region of interest" description="Disordered" evidence="1">
    <location>
        <begin position="53"/>
        <end position="77"/>
    </location>
</feature>
<dbReference type="Proteomes" id="UP001239795">
    <property type="component" value="Unassembled WGS sequence"/>
</dbReference>
<reference evidence="2 3" key="1">
    <citation type="submission" date="2016-10" db="EMBL/GenBank/DDBJ databases">
        <title>The genome sequence of Colletotrichum fioriniae PJ7.</title>
        <authorList>
            <person name="Baroncelli R."/>
        </authorList>
    </citation>
    <scope>NUCLEOTIDE SEQUENCE [LARGE SCALE GENOMIC DNA]</scope>
    <source>
        <strain evidence="2">Col 31</strain>
    </source>
</reference>
<accession>A0AAI9XGW0</accession>
<comment type="caution">
    <text evidence="2">The sequence shown here is derived from an EMBL/GenBank/DDBJ whole genome shotgun (WGS) entry which is preliminary data.</text>
</comment>
<gene>
    <name evidence="2" type="ORF">CMEL01_16786</name>
</gene>
<dbReference type="AlphaFoldDB" id="A0AAI9XGW0"/>
<proteinExistence type="predicted"/>
<protein>
    <submittedName>
        <fullName evidence="2">Transposase</fullName>
    </submittedName>
</protein>
<dbReference type="EMBL" id="MLGG01000058">
    <property type="protein sequence ID" value="KAK1449609.1"/>
    <property type="molecule type" value="Genomic_DNA"/>
</dbReference>
<evidence type="ECO:0000256" key="1">
    <source>
        <dbReference type="SAM" id="MobiDB-lite"/>
    </source>
</evidence>
<keyword evidence="3" id="KW-1185">Reference proteome</keyword>
<sequence>MAVFGPIKSKYRKELSKEEIVDNSTIVGKRYFLTCYQKARLAGLTSSNIRTRPLTNPMVLPNPVTPTKKTADAGQVTGNTRKAVDWASAASVVDWSTPRKASELCDQLKLLTELSPDTTLHDYCPER</sequence>
<evidence type="ECO:0000313" key="3">
    <source>
        <dbReference type="Proteomes" id="UP001239795"/>
    </source>
</evidence>